<accession>A0A841FLZ9</accession>
<dbReference type="Proteomes" id="UP000548476">
    <property type="component" value="Unassembled WGS sequence"/>
</dbReference>
<keyword evidence="2" id="KW-1185">Reference proteome</keyword>
<proteinExistence type="predicted"/>
<evidence type="ECO:0008006" key="3">
    <source>
        <dbReference type="Google" id="ProtNLM"/>
    </source>
</evidence>
<reference evidence="1 2" key="1">
    <citation type="submission" date="2020-08" db="EMBL/GenBank/DDBJ databases">
        <title>Genomic Encyclopedia of Type Strains, Phase IV (KMG-IV): sequencing the most valuable type-strain genomes for metagenomic binning, comparative biology and taxonomic classification.</title>
        <authorList>
            <person name="Goeker M."/>
        </authorList>
    </citation>
    <scope>NUCLEOTIDE SEQUENCE [LARGE SCALE GENOMIC DNA]</scope>
    <source>
        <strain evidence="1 2">YIM 65646</strain>
    </source>
</reference>
<comment type="caution">
    <text evidence="1">The sequence shown here is derived from an EMBL/GenBank/DDBJ whole genome shotgun (WGS) entry which is preliminary data.</text>
</comment>
<dbReference type="AlphaFoldDB" id="A0A841FLZ9"/>
<organism evidence="1 2">
    <name type="scientific">Phytomonospora endophytica</name>
    <dbReference type="NCBI Taxonomy" id="714109"/>
    <lineage>
        <taxon>Bacteria</taxon>
        <taxon>Bacillati</taxon>
        <taxon>Actinomycetota</taxon>
        <taxon>Actinomycetes</taxon>
        <taxon>Micromonosporales</taxon>
        <taxon>Micromonosporaceae</taxon>
        <taxon>Phytomonospora</taxon>
    </lineage>
</organism>
<name>A0A841FLZ9_9ACTN</name>
<evidence type="ECO:0000313" key="1">
    <source>
        <dbReference type="EMBL" id="MBB6034828.1"/>
    </source>
</evidence>
<evidence type="ECO:0000313" key="2">
    <source>
        <dbReference type="Proteomes" id="UP000548476"/>
    </source>
</evidence>
<sequence>MPALDLIDDTYMACSPETLAPLVSAPALAAELWPEWRVSVTEERGVEGVRWKVGGPVAGSTEVWIERYRDRGALVHVYVRVDPTGKPWSPRETERRRERLRRRVKAVMWRVKDEVERDR</sequence>
<protein>
    <recommendedName>
        <fullName evidence="3">Polyketide cyclase / dehydrase and lipid transport</fullName>
    </recommendedName>
</protein>
<dbReference type="EMBL" id="JACHGT010000005">
    <property type="protein sequence ID" value="MBB6034828.1"/>
    <property type="molecule type" value="Genomic_DNA"/>
</dbReference>
<gene>
    <name evidence="1" type="ORF">HNR73_002682</name>
</gene>
<dbReference type="RefSeq" id="WP_184787688.1">
    <property type="nucleotide sequence ID" value="NZ_BONT01000067.1"/>
</dbReference>